<organism evidence="2 3">
    <name type="scientific">Reticulomyxa filosa</name>
    <dbReference type="NCBI Taxonomy" id="46433"/>
    <lineage>
        <taxon>Eukaryota</taxon>
        <taxon>Sar</taxon>
        <taxon>Rhizaria</taxon>
        <taxon>Retaria</taxon>
        <taxon>Foraminifera</taxon>
        <taxon>Monothalamids</taxon>
        <taxon>Reticulomyxidae</taxon>
        <taxon>Reticulomyxa</taxon>
    </lineage>
</organism>
<comment type="caution">
    <text evidence="2">The sequence shown here is derived from an EMBL/GenBank/DDBJ whole genome shotgun (WGS) entry which is preliminary data.</text>
</comment>
<proteinExistence type="predicted"/>
<evidence type="ECO:0000256" key="1">
    <source>
        <dbReference type="SAM" id="MobiDB-lite"/>
    </source>
</evidence>
<dbReference type="EMBL" id="ASPP01003493">
    <property type="protein sequence ID" value="ETO33316.1"/>
    <property type="molecule type" value="Genomic_DNA"/>
</dbReference>
<dbReference type="Proteomes" id="UP000023152">
    <property type="component" value="Unassembled WGS sequence"/>
</dbReference>
<sequence>MIIYLQTVTLLRNLNGLHAYDLRNVFYASGDKLICEILYSYSINGTDLYDYVKVNSLLTNVNQMLAFENESNYLHYVHEIEKTFAKFPENKQKNLPPFFFPPLIAFPHSSKHGVIQSNNRTTTPTTVASKATDTGRVRRDETKSDEKIDDKMISSQVCAALQKYHPKLAQRLYSFSVDGATLFTLSYQAIARLTGVTPQELSEDAWHKIAHDLGLPKIVVELLFFSI</sequence>
<evidence type="ECO:0000313" key="3">
    <source>
        <dbReference type="Proteomes" id="UP000023152"/>
    </source>
</evidence>
<keyword evidence="3" id="KW-1185">Reference proteome</keyword>
<feature type="compositionally biased region" description="Low complexity" evidence="1">
    <location>
        <begin position="121"/>
        <end position="132"/>
    </location>
</feature>
<protein>
    <submittedName>
        <fullName evidence="2">Uncharacterized protein</fullName>
    </submittedName>
</protein>
<dbReference type="AlphaFoldDB" id="X6P552"/>
<name>X6P552_RETFI</name>
<gene>
    <name evidence="2" type="ORF">RFI_03792</name>
</gene>
<feature type="region of interest" description="Disordered" evidence="1">
    <location>
        <begin position="116"/>
        <end position="145"/>
    </location>
</feature>
<accession>X6P552</accession>
<reference evidence="2 3" key="1">
    <citation type="journal article" date="2013" name="Curr. Biol.">
        <title>The Genome of the Foraminiferan Reticulomyxa filosa.</title>
        <authorList>
            <person name="Glockner G."/>
            <person name="Hulsmann N."/>
            <person name="Schleicher M."/>
            <person name="Noegel A.A."/>
            <person name="Eichinger L."/>
            <person name="Gallinger C."/>
            <person name="Pawlowski J."/>
            <person name="Sierra R."/>
            <person name="Euteneuer U."/>
            <person name="Pillet L."/>
            <person name="Moustafa A."/>
            <person name="Platzer M."/>
            <person name="Groth M."/>
            <person name="Szafranski K."/>
            <person name="Schliwa M."/>
        </authorList>
    </citation>
    <scope>NUCLEOTIDE SEQUENCE [LARGE SCALE GENOMIC DNA]</scope>
</reference>
<evidence type="ECO:0000313" key="2">
    <source>
        <dbReference type="EMBL" id="ETO33316.1"/>
    </source>
</evidence>
<feature type="compositionally biased region" description="Basic and acidic residues" evidence="1">
    <location>
        <begin position="133"/>
        <end position="145"/>
    </location>
</feature>